<accession>A0A1E5V0H7</accession>
<name>A0A1E5V0H7_9POAL</name>
<evidence type="ECO:0000259" key="1">
    <source>
        <dbReference type="PROSITE" id="PS50144"/>
    </source>
</evidence>
<evidence type="ECO:0000313" key="3">
    <source>
        <dbReference type="Proteomes" id="UP000095767"/>
    </source>
</evidence>
<dbReference type="OrthoDB" id="1093087at2759"/>
<dbReference type="Proteomes" id="UP000095767">
    <property type="component" value="Unassembled WGS sequence"/>
</dbReference>
<comment type="caution">
    <text evidence="2">The sequence shown here is derived from an EMBL/GenBank/DDBJ whole genome shotgun (WGS) entry which is preliminary data.</text>
</comment>
<organism evidence="2 3">
    <name type="scientific">Dichanthelium oligosanthes</name>
    <dbReference type="NCBI Taxonomy" id="888268"/>
    <lineage>
        <taxon>Eukaryota</taxon>
        <taxon>Viridiplantae</taxon>
        <taxon>Streptophyta</taxon>
        <taxon>Embryophyta</taxon>
        <taxon>Tracheophyta</taxon>
        <taxon>Spermatophyta</taxon>
        <taxon>Magnoliopsida</taxon>
        <taxon>Liliopsida</taxon>
        <taxon>Poales</taxon>
        <taxon>Poaceae</taxon>
        <taxon>PACMAD clade</taxon>
        <taxon>Panicoideae</taxon>
        <taxon>Panicodae</taxon>
        <taxon>Paniceae</taxon>
        <taxon>Dichantheliinae</taxon>
        <taxon>Dichanthelium</taxon>
    </lineage>
</organism>
<evidence type="ECO:0000313" key="2">
    <source>
        <dbReference type="EMBL" id="OEL18649.1"/>
    </source>
</evidence>
<dbReference type="Gene3D" id="2.60.210.10">
    <property type="entry name" value="Apoptosis, Tumor Necrosis Factor Receptor Associated Protein 2, Chain A"/>
    <property type="match status" value="1"/>
</dbReference>
<dbReference type="PROSITE" id="PS50144">
    <property type="entry name" value="MATH"/>
    <property type="match status" value="1"/>
</dbReference>
<proteinExistence type="predicted"/>
<dbReference type="STRING" id="888268.A0A1E5V0H7"/>
<dbReference type="PANTHER" id="PTHR46162:SF2">
    <property type="entry name" value="ANKYRIN REPEAT-CONTAINING PROTEIN-RELATED"/>
    <property type="match status" value="1"/>
</dbReference>
<keyword evidence="3" id="KW-1185">Reference proteome</keyword>
<dbReference type="CDD" id="cd00121">
    <property type="entry name" value="MATH"/>
    <property type="match status" value="2"/>
</dbReference>
<dbReference type="EMBL" id="LWDX02056005">
    <property type="protein sequence ID" value="OEL18649.1"/>
    <property type="molecule type" value="Genomic_DNA"/>
</dbReference>
<sequence>MYPLGDKYSTNSFSLYLQQLDLNVLPDPKSGMTVELTVSILDQTEAWATLHRRFVFAAGNIPVWGWPNFIPQTHPELLLCWERLVIQLLNGRFMAFHLYFRGELFQPILLLFSPVDISASYSFNVKKIHSKKMRLIRLVKLLKSSDCLVDDSCVFGVRILKADVSSPEKKPVQNLFLQKEFVTGTYTWTMNNYLELELPVKSPAFEVGGHKWYASFIVPVQFIHTIICIQSLISVCNHPST</sequence>
<dbReference type="InterPro" id="IPR002083">
    <property type="entry name" value="MATH/TRAF_dom"/>
</dbReference>
<dbReference type="InterPro" id="IPR008974">
    <property type="entry name" value="TRAF-like"/>
</dbReference>
<feature type="domain" description="MATH" evidence="1">
    <location>
        <begin position="183"/>
        <end position="241"/>
    </location>
</feature>
<dbReference type="SUPFAM" id="SSF49599">
    <property type="entry name" value="TRAF domain-like"/>
    <property type="match status" value="2"/>
</dbReference>
<gene>
    <name evidence="2" type="ORF">BAE44_0020332</name>
</gene>
<dbReference type="AlphaFoldDB" id="A0A1E5V0H7"/>
<protein>
    <recommendedName>
        <fullName evidence="1">MATH domain-containing protein</fullName>
    </recommendedName>
</protein>
<reference evidence="2 3" key="1">
    <citation type="submission" date="2016-09" db="EMBL/GenBank/DDBJ databases">
        <title>The draft genome of Dichanthelium oligosanthes: A C3 panicoid grass species.</title>
        <authorList>
            <person name="Studer A.J."/>
            <person name="Schnable J.C."/>
            <person name="Brutnell T.P."/>
        </authorList>
    </citation>
    <scope>NUCLEOTIDE SEQUENCE [LARGE SCALE GENOMIC DNA]</scope>
    <source>
        <strain evidence="3">cv. Kellogg 1175</strain>
        <tissue evidence="2">Leaf</tissue>
    </source>
</reference>
<dbReference type="PANTHER" id="PTHR46162">
    <property type="entry name" value="TRAF-LIKE FAMILY PROTEIN"/>
    <property type="match status" value="1"/>
</dbReference>